<reference evidence="1 2" key="1">
    <citation type="submission" date="2019-08" db="EMBL/GenBank/DDBJ databases">
        <authorList>
            <person name="Alioto T."/>
            <person name="Alioto T."/>
            <person name="Gomez Garrido J."/>
        </authorList>
    </citation>
    <scope>NUCLEOTIDE SEQUENCE [LARGE SCALE GENOMIC DNA]</scope>
</reference>
<protein>
    <submittedName>
        <fullName evidence="1">Uncharacterized protein</fullName>
    </submittedName>
</protein>
<organism evidence="1 2">
    <name type="scientific">Cinara cedri</name>
    <dbReference type="NCBI Taxonomy" id="506608"/>
    <lineage>
        <taxon>Eukaryota</taxon>
        <taxon>Metazoa</taxon>
        <taxon>Ecdysozoa</taxon>
        <taxon>Arthropoda</taxon>
        <taxon>Hexapoda</taxon>
        <taxon>Insecta</taxon>
        <taxon>Pterygota</taxon>
        <taxon>Neoptera</taxon>
        <taxon>Paraneoptera</taxon>
        <taxon>Hemiptera</taxon>
        <taxon>Sternorrhyncha</taxon>
        <taxon>Aphidomorpha</taxon>
        <taxon>Aphidoidea</taxon>
        <taxon>Aphididae</taxon>
        <taxon>Lachninae</taxon>
        <taxon>Cinara</taxon>
    </lineage>
</organism>
<gene>
    <name evidence="1" type="ORF">CINCED_3A000951</name>
</gene>
<proteinExistence type="predicted"/>
<dbReference type="AlphaFoldDB" id="A0A5E4NJP9"/>
<evidence type="ECO:0000313" key="1">
    <source>
        <dbReference type="EMBL" id="VVC43967.1"/>
    </source>
</evidence>
<keyword evidence="2" id="KW-1185">Reference proteome</keyword>
<dbReference type="Proteomes" id="UP000325440">
    <property type="component" value="Unassembled WGS sequence"/>
</dbReference>
<accession>A0A5E4NJP9</accession>
<evidence type="ECO:0000313" key="2">
    <source>
        <dbReference type="Proteomes" id="UP000325440"/>
    </source>
</evidence>
<dbReference type="EMBL" id="CABPRJ010002374">
    <property type="protein sequence ID" value="VVC43967.1"/>
    <property type="molecule type" value="Genomic_DNA"/>
</dbReference>
<name>A0A5E4NJP9_9HEMI</name>
<sequence>MEKTPSREQALVFNSIDGKIVSPKNIIFISRISNNRFCVFLSSKQILDNLIQITQSININDHTIPICRLLNPAKRFIISNVCPSIPNQAIIDALKNIDILPISQINHLKAGINIEEYEHIMNFRRQLFLKHKDIPKLPNSCKNNTDDKPIKILLPNLVKSNQLVDTNVDHSESIESVLPPISSSLDTSLEKTETDWNEDIETKFFLSTLNFLNETQSRILNETHKRPMSVSFIVV</sequence>
<dbReference type="OrthoDB" id="6610774at2759"/>